<reference evidence="8 9" key="1">
    <citation type="submission" date="2018-11" db="EMBL/GenBank/DDBJ databases">
        <authorList>
            <person name="Zhou Z."/>
            <person name="Wang G."/>
        </authorList>
    </citation>
    <scope>NUCLEOTIDE SEQUENCE [LARGE SCALE GENOMIC DNA]</scope>
    <source>
        <strain evidence="8 9">KCTC52004</strain>
    </source>
</reference>
<feature type="coiled-coil region" evidence="4">
    <location>
        <begin position="392"/>
        <end position="426"/>
    </location>
</feature>
<dbReference type="InterPro" id="IPR036890">
    <property type="entry name" value="HATPase_C_sf"/>
</dbReference>
<evidence type="ECO:0000256" key="1">
    <source>
        <dbReference type="ARBA" id="ARBA00022679"/>
    </source>
</evidence>
<evidence type="ECO:0000313" key="8">
    <source>
        <dbReference type="EMBL" id="RRB04808.1"/>
    </source>
</evidence>
<evidence type="ECO:0000259" key="7">
    <source>
        <dbReference type="SMART" id="SM00387"/>
    </source>
</evidence>
<sequence length="703" mass="80448">MNFLRRGMLLLGWLSISIALQAQSYETPPFNFDRGMDRAYVDSLLRLARTRLARIATLPVKPTTDTARMEYMHFMASVHYNGMVHRDSALLVANQLIRLAERKKNVKYQIKGLLLSERYYRDFKTDYPQSIKLNYQLLALIDTSPDLYGMYLWRIYRNLGKISTIVGEYGEAVSYLQKSITWFGKDRKIEPIHLASLHQYLAEAYKGQNDLQKAEAQYMLAWDILDRNNAAISNKAFLTNDIGVLFNSQQKFAQAIPYLKQSVAYWEQLKSPLPQADALADLAESYLGLGRNAEAIASAKEALAKNQKYYAPMLTAYAVLIRAYEHQQDWKNAFAYQRLYNAKREEHQKSINQTESLRIKAKFDRERLETAYRQEQLLQNQRYQTLAKQAEIDRLSNKYKTEEILRTNLKHQLETQQLRNASAQKQARQQATIKQLHIEQLRLGLSAQKGLRDQLFIGIAIISLLGLLLLYYSLRLQRTNSALRTKNREIEMALIKGQTIERKRVATELHDRVSSLLGATKMTFQTMDANILSPRNKKLYENSLNLLDDAATQVRQLSRNLVPDQLLQQDLVVSLKSLVAKLNLTGKTVFSITYEPEDNFPLTQEAKFNLYVICLELCTNILRHAHARRAHINLVRLGDALAVELNDDGVGLTQSASMGMGLHNIRERAETIGARFWMESGNGSGTQAHITLPLTYSGDLADA</sequence>
<keyword evidence="6" id="KW-0732">Signal</keyword>
<dbReference type="CDD" id="cd16917">
    <property type="entry name" value="HATPase_UhpB-NarQ-NarX-like"/>
    <property type="match status" value="1"/>
</dbReference>
<protein>
    <recommendedName>
        <fullName evidence="7">Histidine kinase/HSP90-like ATPase domain-containing protein</fullName>
    </recommendedName>
</protein>
<evidence type="ECO:0000256" key="2">
    <source>
        <dbReference type="ARBA" id="ARBA00022777"/>
    </source>
</evidence>
<evidence type="ECO:0000256" key="5">
    <source>
        <dbReference type="SAM" id="Phobius"/>
    </source>
</evidence>
<keyword evidence="9" id="KW-1185">Reference proteome</keyword>
<dbReference type="Pfam" id="PF13424">
    <property type="entry name" value="TPR_12"/>
    <property type="match status" value="1"/>
</dbReference>
<dbReference type="SMART" id="SM00387">
    <property type="entry name" value="HATPase_c"/>
    <property type="match status" value="1"/>
</dbReference>
<dbReference type="PANTHER" id="PTHR24421">
    <property type="entry name" value="NITRATE/NITRITE SENSOR PROTEIN NARX-RELATED"/>
    <property type="match status" value="1"/>
</dbReference>
<evidence type="ECO:0000313" key="9">
    <source>
        <dbReference type="Proteomes" id="UP000271925"/>
    </source>
</evidence>
<evidence type="ECO:0000256" key="3">
    <source>
        <dbReference type="ARBA" id="ARBA00023012"/>
    </source>
</evidence>
<dbReference type="Gene3D" id="1.20.5.1930">
    <property type="match status" value="1"/>
</dbReference>
<dbReference type="InterPro" id="IPR011712">
    <property type="entry name" value="Sig_transdc_His_kin_sub3_dim/P"/>
</dbReference>
<proteinExistence type="predicted"/>
<dbReference type="RefSeq" id="WP_124875900.1">
    <property type="nucleotide sequence ID" value="NZ_RQJO01000008.1"/>
</dbReference>
<keyword evidence="5" id="KW-0812">Transmembrane</keyword>
<dbReference type="Gene3D" id="3.30.565.10">
    <property type="entry name" value="Histidine kinase-like ATPase, C-terminal domain"/>
    <property type="match status" value="1"/>
</dbReference>
<dbReference type="GO" id="GO:0046983">
    <property type="term" value="F:protein dimerization activity"/>
    <property type="evidence" value="ECO:0007669"/>
    <property type="project" value="InterPro"/>
</dbReference>
<dbReference type="InterPro" id="IPR003594">
    <property type="entry name" value="HATPase_dom"/>
</dbReference>
<dbReference type="SMART" id="SM00028">
    <property type="entry name" value="TPR"/>
    <property type="match status" value="4"/>
</dbReference>
<evidence type="ECO:0000256" key="6">
    <source>
        <dbReference type="SAM" id="SignalP"/>
    </source>
</evidence>
<dbReference type="InterPro" id="IPR050482">
    <property type="entry name" value="Sensor_HK_TwoCompSys"/>
</dbReference>
<dbReference type="Proteomes" id="UP000271925">
    <property type="component" value="Unassembled WGS sequence"/>
</dbReference>
<dbReference type="InterPro" id="IPR019734">
    <property type="entry name" value="TPR_rpt"/>
</dbReference>
<dbReference type="AlphaFoldDB" id="A0A3P1BUM3"/>
<dbReference type="Gene3D" id="1.25.40.10">
    <property type="entry name" value="Tetratricopeptide repeat domain"/>
    <property type="match status" value="2"/>
</dbReference>
<dbReference type="GO" id="GO:0016020">
    <property type="term" value="C:membrane"/>
    <property type="evidence" value="ECO:0007669"/>
    <property type="project" value="InterPro"/>
</dbReference>
<keyword evidence="4" id="KW-0175">Coiled coil</keyword>
<keyword evidence="5" id="KW-1133">Transmembrane helix</keyword>
<dbReference type="GO" id="GO:0000155">
    <property type="term" value="F:phosphorelay sensor kinase activity"/>
    <property type="evidence" value="ECO:0007669"/>
    <property type="project" value="InterPro"/>
</dbReference>
<comment type="caution">
    <text evidence="8">The sequence shown here is derived from an EMBL/GenBank/DDBJ whole genome shotgun (WGS) entry which is preliminary data.</text>
</comment>
<keyword evidence="3" id="KW-0902">Two-component regulatory system</keyword>
<organism evidence="8 9">
    <name type="scientific">Larkinella rosea</name>
    <dbReference type="NCBI Taxonomy" id="2025312"/>
    <lineage>
        <taxon>Bacteria</taxon>
        <taxon>Pseudomonadati</taxon>
        <taxon>Bacteroidota</taxon>
        <taxon>Cytophagia</taxon>
        <taxon>Cytophagales</taxon>
        <taxon>Spirosomataceae</taxon>
        <taxon>Larkinella</taxon>
    </lineage>
</organism>
<evidence type="ECO:0000256" key="4">
    <source>
        <dbReference type="SAM" id="Coils"/>
    </source>
</evidence>
<feature type="chain" id="PRO_5018109871" description="Histidine kinase/HSP90-like ATPase domain-containing protein" evidence="6">
    <location>
        <begin position="23"/>
        <end position="703"/>
    </location>
</feature>
<feature type="signal peptide" evidence="6">
    <location>
        <begin position="1"/>
        <end position="22"/>
    </location>
</feature>
<accession>A0A3P1BUM3</accession>
<name>A0A3P1BUM3_9BACT</name>
<dbReference type="Pfam" id="PF07730">
    <property type="entry name" value="HisKA_3"/>
    <property type="match status" value="1"/>
</dbReference>
<dbReference type="EMBL" id="RQJO01000008">
    <property type="protein sequence ID" value="RRB04808.1"/>
    <property type="molecule type" value="Genomic_DNA"/>
</dbReference>
<feature type="transmembrane region" description="Helical" evidence="5">
    <location>
        <begin position="455"/>
        <end position="474"/>
    </location>
</feature>
<dbReference type="SUPFAM" id="SSF55874">
    <property type="entry name" value="ATPase domain of HSP90 chaperone/DNA topoisomerase II/histidine kinase"/>
    <property type="match status" value="1"/>
</dbReference>
<keyword evidence="5" id="KW-0472">Membrane</keyword>
<keyword evidence="1" id="KW-0808">Transferase</keyword>
<dbReference type="Pfam" id="PF02518">
    <property type="entry name" value="HATPase_c"/>
    <property type="match status" value="1"/>
</dbReference>
<dbReference type="SUPFAM" id="SSF48452">
    <property type="entry name" value="TPR-like"/>
    <property type="match status" value="1"/>
</dbReference>
<dbReference type="InterPro" id="IPR011990">
    <property type="entry name" value="TPR-like_helical_dom_sf"/>
</dbReference>
<feature type="domain" description="Histidine kinase/HSP90-like ATPase" evidence="7">
    <location>
        <begin position="605"/>
        <end position="696"/>
    </location>
</feature>
<dbReference type="OrthoDB" id="613934at2"/>
<keyword evidence="2" id="KW-0418">Kinase</keyword>
<gene>
    <name evidence="8" type="ORF">EHT25_15195</name>
</gene>